<dbReference type="OrthoDB" id="612554at2"/>
<dbReference type="SUPFAM" id="SSF53098">
    <property type="entry name" value="Ribonuclease H-like"/>
    <property type="match status" value="1"/>
</dbReference>
<accession>F9D7A8</accession>
<dbReference type="eggNOG" id="COG2801">
    <property type="taxonomic scope" value="Bacteria"/>
</dbReference>
<name>F9D7A8_PREDD</name>
<dbReference type="AlphaFoldDB" id="F9D7A8"/>
<evidence type="ECO:0000313" key="1">
    <source>
        <dbReference type="EMBL" id="AGB29730.1"/>
    </source>
</evidence>
<dbReference type="Proteomes" id="UP000007820">
    <property type="component" value="Unassembled WGS sequence"/>
</dbReference>
<organism evidence="3 4">
    <name type="scientific">Prevotella dentalis (strain ATCC 49559 / DSM 3688 / JCM 13448 / NCTC 12043 / ES 2772)</name>
    <name type="common">Mitsuokella dentalis</name>
    <dbReference type="NCBI Taxonomy" id="908937"/>
    <lineage>
        <taxon>Bacteria</taxon>
        <taxon>Pseudomonadati</taxon>
        <taxon>Bacteroidota</taxon>
        <taxon>Bacteroidia</taxon>
        <taxon>Bacteroidales</taxon>
        <taxon>Prevotellaceae</taxon>
        <taxon>Prevotella</taxon>
    </lineage>
</organism>
<gene>
    <name evidence="1" type="ordered locus">Prede_2484</name>
    <name evidence="2" type="ordered locus">Prede_2605</name>
    <name evidence="3" type="ORF">HMPREF9136_2736</name>
</gene>
<reference evidence="3 4" key="1">
    <citation type="submission" date="2011-04" db="EMBL/GenBank/DDBJ databases">
        <authorList>
            <person name="Muzny D."/>
            <person name="Qin X."/>
            <person name="Deng J."/>
            <person name="Jiang H."/>
            <person name="Liu Y."/>
            <person name="Qu J."/>
            <person name="Song X.-Z."/>
            <person name="Zhang L."/>
            <person name="Thornton R."/>
            <person name="Coyle M."/>
            <person name="Francisco L."/>
            <person name="Jackson L."/>
            <person name="Javaid M."/>
            <person name="Korchina V."/>
            <person name="Kovar C."/>
            <person name="Mata R."/>
            <person name="Mathew T."/>
            <person name="Ngo R."/>
            <person name="Nguyen L."/>
            <person name="Nguyen N."/>
            <person name="Okwuonu G."/>
            <person name="Ongeri F."/>
            <person name="Pham C."/>
            <person name="Simmons D."/>
            <person name="Wilczek-Boney K."/>
            <person name="Hale W."/>
            <person name="Jakkamsetti A."/>
            <person name="Pham P."/>
            <person name="Ruth R."/>
            <person name="San Lucas F."/>
            <person name="Warren J."/>
            <person name="Zhang J."/>
            <person name="Zhao Z."/>
            <person name="Zhou C."/>
            <person name="Zhu D."/>
            <person name="Lee S."/>
            <person name="Bess C."/>
            <person name="Blankenburg K."/>
            <person name="Forbes L."/>
            <person name="Fu Q."/>
            <person name="Gubbala S."/>
            <person name="Hirani K."/>
            <person name="Jayaseelan J.C."/>
            <person name="Lara F."/>
            <person name="Munidasa M."/>
            <person name="Palculict T."/>
            <person name="Patil S."/>
            <person name="Pu L.-L."/>
            <person name="Saada N."/>
            <person name="Tang L."/>
            <person name="Weissenberger G."/>
            <person name="Zhu Y."/>
            <person name="Hemphill L."/>
            <person name="Shang Y."/>
            <person name="Youmans B."/>
            <person name="Ayvaz T."/>
            <person name="Ross M."/>
            <person name="Santibanez J."/>
            <person name="Aqrawi P."/>
            <person name="Gross S."/>
            <person name="Joshi V."/>
            <person name="Fowler G."/>
            <person name="Nazareth L."/>
            <person name="Reid J."/>
            <person name="Worley K."/>
            <person name="Petrosino J."/>
            <person name="Highlander S."/>
            <person name="Gibbs R."/>
        </authorList>
    </citation>
    <scope>NUCLEOTIDE SEQUENCE [LARGE SCALE GENOMIC DNA]</scope>
    <source>
        <strain evidence="3 4">DSM 3688</strain>
    </source>
</reference>
<protein>
    <recommendedName>
        <fullName evidence="6">Integrase catalytic domain-containing protein</fullName>
    </recommendedName>
</protein>
<evidence type="ECO:0000313" key="4">
    <source>
        <dbReference type="Proteomes" id="UP000007820"/>
    </source>
</evidence>
<dbReference type="Proteomes" id="UP000010862">
    <property type="component" value="Chromosome 2"/>
</dbReference>
<keyword evidence="5" id="KW-1185">Reference proteome</keyword>
<dbReference type="Gene3D" id="3.30.420.10">
    <property type="entry name" value="Ribonuclease H-like superfamily/Ribonuclease H"/>
    <property type="match status" value="1"/>
</dbReference>
<dbReference type="PATRIC" id="fig|908937.9.peg.2626"/>
<dbReference type="KEGG" id="pdt:Prede_2484"/>
<dbReference type="InterPro" id="IPR012337">
    <property type="entry name" value="RNaseH-like_sf"/>
</dbReference>
<dbReference type="GO" id="GO:0003676">
    <property type="term" value="F:nucleic acid binding"/>
    <property type="evidence" value="ECO:0007669"/>
    <property type="project" value="InterPro"/>
</dbReference>
<proteinExistence type="predicted"/>
<evidence type="ECO:0000313" key="2">
    <source>
        <dbReference type="EMBL" id="AGB29838.1"/>
    </source>
</evidence>
<dbReference type="STRING" id="908937.Prede_2484"/>
<dbReference type="HOGENOM" id="CLU_025489_0_0_10"/>
<dbReference type="KEGG" id="pdt:Prede_2605"/>
<dbReference type="EMBL" id="CP003369">
    <property type="protein sequence ID" value="AGB29838.1"/>
    <property type="molecule type" value="Genomic_DNA"/>
</dbReference>
<dbReference type="InterPro" id="IPR036397">
    <property type="entry name" value="RNaseH_sf"/>
</dbReference>
<evidence type="ECO:0008006" key="6">
    <source>
        <dbReference type="Google" id="ProtNLM"/>
    </source>
</evidence>
<dbReference type="EMBL" id="AFPW01000053">
    <property type="protein sequence ID" value="EGQ11474.1"/>
    <property type="molecule type" value="Genomic_DNA"/>
</dbReference>
<evidence type="ECO:0000313" key="3">
    <source>
        <dbReference type="EMBL" id="EGQ11474.1"/>
    </source>
</evidence>
<evidence type="ECO:0000313" key="5">
    <source>
        <dbReference type="Proteomes" id="UP000010862"/>
    </source>
</evidence>
<reference evidence="1" key="2">
    <citation type="submission" date="2012-02" db="EMBL/GenBank/DDBJ databases">
        <title>Complete sequence of chromosome 2 of Prevotella dentalis DSM 3688.</title>
        <authorList>
            <consortium name="US DOE Joint Genome Institute (JGI-PGF)"/>
            <person name="Lucas S."/>
            <person name="Copeland A."/>
            <person name="Lapidus A."/>
            <person name="Glavina del Rio T."/>
            <person name="Dalin E."/>
            <person name="Tice H."/>
            <person name="Bruce D."/>
            <person name="Goodwin L."/>
            <person name="Pitluck S."/>
            <person name="Peters L."/>
            <person name="Mikhailova N."/>
            <person name="Chertkov O."/>
            <person name="Kyrpides N."/>
            <person name="Mavromatis K."/>
            <person name="Ivanova N."/>
            <person name="Brettin T."/>
            <person name="Detter J.C."/>
            <person name="Han C."/>
            <person name="Larimer F."/>
            <person name="Land M."/>
            <person name="Hauser L."/>
            <person name="Markowitz V."/>
            <person name="Cheng J.-F."/>
            <person name="Hugenholtz P."/>
            <person name="Woyke T."/>
            <person name="Wu D."/>
            <person name="Gronow S."/>
            <person name="Wellnitz S."/>
            <person name="Brambilla E."/>
            <person name="Klenk H.-P."/>
            <person name="Eisen J.A."/>
        </authorList>
    </citation>
    <scope>NUCLEOTIDE SEQUENCE</scope>
    <source>
        <strain evidence="1">DSM 3688</strain>
    </source>
</reference>
<dbReference type="EMBL" id="CP003369">
    <property type="protein sequence ID" value="AGB29730.1"/>
    <property type="molecule type" value="Genomic_DNA"/>
</dbReference>
<sequence>MEYYENKLCISHQELVPGIVSSEYLKKMNQRGAVERVRRGCNGTPALFVVDSLPVKYKTEVYKRYPDFKESAESKPFLENIVPDGNAIDNYASYVLPNGRNLDPEKQAEYANDCAIMNAFRDRIMKSNSHRARQSKPRLKQGEFWKRAAAALPRIGEEWPNGLPQNARSLQRKYQAYMRDGWTCFISGKFQNMNAAKVDDDIKESYLTQLMAHHNNLDNTRIAGLYNTVARQKGWPEITAGTVRVWKKKLNLVTLGGRLGESRFRNSISMQVVRSKPTAPFLMWSLDGWDVELLYQDCVIDKKGHRNPTFCNRLTVEVVMDPCCGYPIGYAIGKNEDSNLIMAALRDAVRHSEELFGVKYRANQVQSDHFCLKTMTNLYQAVSDKVTPAKVKNAKAKPVERYFAELNKKYCQLCNNWSGYGVTTDPKRQPNNEALNRRRRSFPDKEGVIRQIMEIMALERKQKIGRLREMMENLPQKRRLPMTRENYLQYFGDETGFRNTFEGGGLKVTLLGVKRQYDSFDISFRNHTSEKWTVKYDPANLGEVLAVNEDGTLRYMLREKHVQPMALADRKPGDAKKLQEVFDFNKALEQHVIGKLEHTAEKTEELLRSLPRQDSILNRLLIVDGRGQHKLPKARARLGKAIDADAVEIPILPQGAHESDKDDYSIF</sequence>